<reference evidence="2 3" key="1">
    <citation type="journal article" date="2020" name="ISME J.">
        <title>Uncovering the hidden diversity of litter-decomposition mechanisms in mushroom-forming fungi.</title>
        <authorList>
            <person name="Floudas D."/>
            <person name="Bentzer J."/>
            <person name="Ahren D."/>
            <person name="Johansson T."/>
            <person name="Persson P."/>
            <person name="Tunlid A."/>
        </authorList>
    </citation>
    <scope>NUCLEOTIDE SEQUENCE [LARGE SCALE GENOMIC DNA]</scope>
    <source>
        <strain evidence="2 3">CBS 101986</strain>
    </source>
</reference>
<keyword evidence="3" id="KW-1185">Reference proteome</keyword>
<evidence type="ECO:0000313" key="3">
    <source>
        <dbReference type="Proteomes" id="UP000567179"/>
    </source>
</evidence>
<dbReference type="AlphaFoldDB" id="A0A8H5ATX8"/>
<comment type="caution">
    <text evidence="2">The sequence shown here is derived from an EMBL/GenBank/DDBJ whole genome shotgun (WGS) entry which is preliminary data.</text>
</comment>
<proteinExistence type="predicted"/>
<evidence type="ECO:0000313" key="2">
    <source>
        <dbReference type="EMBL" id="KAF5310937.1"/>
    </source>
</evidence>
<feature type="region of interest" description="Disordered" evidence="1">
    <location>
        <begin position="53"/>
        <end position="81"/>
    </location>
</feature>
<gene>
    <name evidence="2" type="ORF">D9619_008255</name>
</gene>
<protein>
    <submittedName>
        <fullName evidence="2">Uncharacterized protein</fullName>
    </submittedName>
</protein>
<organism evidence="2 3">
    <name type="scientific">Psilocybe cf. subviscida</name>
    <dbReference type="NCBI Taxonomy" id="2480587"/>
    <lineage>
        <taxon>Eukaryota</taxon>
        <taxon>Fungi</taxon>
        <taxon>Dikarya</taxon>
        <taxon>Basidiomycota</taxon>
        <taxon>Agaricomycotina</taxon>
        <taxon>Agaricomycetes</taxon>
        <taxon>Agaricomycetidae</taxon>
        <taxon>Agaricales</taxon>
        <taxon>Agaricineae</taxon>
        <taxon>Strophariaceae</taxon>
        <taxon>Psilocybe</taxon>
    </lineage>
</organism>
<dbReference type="Proteomes" id="UP000567179">
    <property type="component" value="Unassembled WGS sequence"/>
</dbReference>
<accession>A0A8H5ATX8</accession>
<sequence>MSRDLRYASYERCADATARAESTWSNRSSRRRNHPPLLMGLGVVHSTRAEAYTPSAISSSERGKDFVAPSPSPQKACRKCGSNPRPFSISVADESMLGPAQSRVSFVADKPLASFRSTGRTCVFCVTGGQGVSQPNIS</sequence>
<evidence type="ECO:0000256" key="1">
    <source>
        <dbReference type="SAM" id="MobiDB-lite"/>
    </source>
</evidence>
<name>A0A8H5ATX8_9AGAR</name>
<dbReference type="EMBL" id="JAACJJ010000057">
    <property type="protein sequence ID" value="KAF5310937.1"/>
    <property type="molecule type" value="Genomic_DNA"/>
</dbReference>